<accession>A0A812A1A8</accession>
<organism evidence="1 2">
    <name type="scientific">Candidatus Argoarchaeum ethanivorans</name>
    <dbReference type="NCBI Taxonomy" id="2608793"/>
    <lineage>
        <taxon>Archaea</taxon>
        <taxon>Methanobacteriati</taxon>
        <taxon>Methanobacteriota</taxon>
        <taxon>Stenosarchaea group</taxon>
        <taxon>Methanomicrobia</taxon>
        <taxon>Methanosarcinales</taxon>
        <taxon>Methanosarcinales incertae sedis</taxon>
        <taxon>GOM Arc I cluster</taxon>
        <taxon>Candidatus Argoarchaeum</taxon>
    </lineage>
</organism>
<dbReference type="InterPro" id="IPR009000">
    <property type="entry name" value="Transl_B-barrel_sf"/>
</dbReference>
<dbReference type="InterPro" id="IPR007504">
    <property type="entry name" value="H/ACA_rnp_Gar1/Naf1"/>
</dbReference>
<dbReference type="Proteomes" id="UP000614580">
    <property type="component" value="Unassembled WGS sequence"/>
</dbReference>
<gene>
    <name evidence="1" type="ORF">DNFNHJIP_00335</name>
</gene>
<comment type="caution">
    <text evidence="1">The sequence shown here is derived from an EMBL/GenBank/DDBJ whole genome shotgun (WGS) entry which is preliminary data.</text>
</comment>
<proteinExistence type="predicted"/>
<dbReference type="Pfam" id="PF04410">
    <property type="entry name" value="Gar1"/>
    <property type="match status" value="1"/>
</dbReference>
<evidence type="ECO:0000313" key="2">
    <source>
        <dbReference type="Proteomes" id="UP000614580"/>
    </source>
</evidence>
<sequence length="79" mass="8989">MKRLGVILHTIHNGNLIARSATELTNTALNTAVWNEQVKKIGKIVDIFGPLSRPYFSIKPSKKSDFKIHKLKDKNLYVK</sequence>
<dbReference type="GO" id="GO:0042254">
    <property type="term" value="P:ribosome biogenesis"/>
    <property type="evidence" value="ECO:0007669"/>
    <property type="project" value="InterPro"/>
</dbReference>
<dbReference type="AlphaFoldDB" id="A0A812A1A8"/>
<dbReference type="Gene3D" id="2.40.10.230">
    <property type="entry name" value="Probable tRNA pseudouridine synthase domain"/>
    <property type="match status" value="1"/>
</dbReference>
<reference evidence="1" key="1">
    <citation type="submission" date="2020-12" db="EMBL/GenBank/DDBJ databases">
        <authorList>
            <person name="Hahn C.J."/>
            <person name="Laso-Perez R."/>
            <person name="Vulcano F."/>
            <person name="Vaziourakis K.-M."/>
            <person name="Stokke R."/>
            <person name="Steen I.H."/>
            <person name="Teske A."/>
            <person name="Boetius A."/>
            <person name="Liebeke M."/>
            <person name="Amann R."/>
            <person name="Knittel K."/>
        </authorList>
    </citation>
    <scope>NUCLEOTIDE SEQUENCE</scope>
    <source>
        <strain evidence="1">Gfbio:c6db26ca-90af-429b-aeed-0e3e8aed0b5e:GoM-Arc1_AMV-AAA_792_C10</strain>
    </source>
</reference>
<dbReference type="InterPro" id="IPR038664">
    <property type="entry name" value="Gar1/Naf1_Cbf5-bd_sf"/>
</dbReference>
<protein>
    <submittedName>
        <fullName evidence="1">Gar1/Naf1 RNA binding region</fullName>
    </submittedName>
</protein>
<name>A0A812A1A8_9EURY</name>
<dbReference type="GO" id="GO:0001522">
    <property type="term" value="P:pseudouridine synthesis"/>
    <property type="evidence" value="ECO:0007669"/>
    <property type="project" value="InterPro"/>
</dbReference>
<evidence type="ECO:0000313" key="1">
    <source>
        <dbReference type="EMBL" id="CAD7766934.1"/>
    </source>
</evidence>
<dbReference type="EMBL" id="CAJHZY010000029">
    <property type="protein sequence ID" value="CAD7766934.1"/>
    <property type="molecule type" value="Genomic_DNA"/>
</dbReference>
<dbReference type="SUPFAM" id="SSF50447">
    <property type="entry name" value="Translation proteins"/>
    <property type="match status" value="1"/>
</dbReference>